<name>A0A921QBE7_SORBI</name>
<dbReference type="AlphaFoldDB" id="A0A921QBE7"/>
<accession>A0A921QBE7</accession>
<protein>
    <submittedName>
        <fullName evidence="1">Uncharacterized protein</fullName>
    </submittedName>
</protein>
<sequence>MASCVARRWRQVSLLSDPAIHYFCHLDMDSVVSGSKIVCRCGTIR</sequence>
<comment type="caution">
    <text evidence="1">The sequence shown here is derived from an EMBL/GenBank/DDBJ whole genome shotgun (WGS) entry which is preliminary data.</text>
</comment>
<organism evidence="1 2">
    <name type="scientific">Sorghum bicolor</name>
    <name type="common">Sorghum</name>
    <name type="synonym">Sorghum vulgare</name>
    <dbReference type="NCBI Taxonomy" id="4558"/>
    <lineage>
        <taxon>Eukaryota</taxon>
        <taxon>Viridiplantae</taxon>
        <taxon>Streptophyta</taxon>
        <taxon>Embryophyta</taxon>
        <taxon>Tracheophyta</taxon>
        <taxon>Spermatophyta</taxon>
        <taxon>Magnoliopsida</taxon>
        <taxon>Liliopsida</taxon>
        <taxon>Poales</taxon>
        <taxon>Poaceae</taxon>
        <taxon>PACMAD clade</taxon>
        <taxon>Panicoideae</taxon>
        <taxon>Andropogonodae</taxon>
        <taxon>Andropogoneae</taxon>
        <taxon>Sorghinae</taxon>
        <taxon>Sorghum</taxon>
    </lineage>
</organism>
<proteinExistence type="predicted"/>
<evidence type="ECO:0000313" key="2">
    <source>
        <dbReference type="Proteomes" id="UP000807115"/>
    </source>
</evidence>
<evidence type="ECO:0000313" key="1">
    <source>
        <dbReference type="EMBL" id="KAG0518641.1"/>
    </source>
</evidence>
<gene>
    <name evidence="1" type="ORF">BDA96_09G193500</name>
</gene>
<reference evidence="1" key="2">
    <citation type="submission" date="2020-10" db="EMBL/GenBank/DDBJ databases">
        <authorList>
            <person name="Cooper E.A."/>
            <person name="Brenton Z.W."/>
            <person name="Flinn B.S."/>
            <person name="Jenkins J."/>
            <person name="Shu S."/>
            <person name="Flowers D."/>
            <person name="Luo F."/>
            <person name="Wang Y."/>
            <person name="Xia P."/>
            <person name="Barry K."/>
            <person name="Daum C."/>
            <person name="Lipzen A."/>
            <person name="Yoshinaga Y."/>
            <person name="Schmutz J."/>
            <person name="Saski C."/>
            <person name="Vermerris W."/>
            <person name="Kresovich S."/>
        </authorList>
    </citation>
    <scope>NUCLEOTIDE SEQUENCE</scope>
</reference>
<dbReference type="Proteomes" id="UP000807115">
    <property type="component" value="Chromosome 9"/>
</dbReference>
<dbReference type="EMBL" id="CM027688">
    <property type="protein sequence ID" value="KAG0518641.1"/>
    <property type="molecule type" value="Genomic_DNA"/>
</dbReference>
<reference evidence="1" key="1">
    <citation type="journal article" date="2019" name="BMC Genomics">
        <title>A new reference genome for Sorghum bicolor reveals high levels of sequence similarity between sweet and grain genotypes: implications for the genetics of sugar metabolism.</title>
        <authorList>
            <person name="Cooper E.A."/>
            <person name="Brenton Z.W."/>
            <person name="Flinn B.S."/>
            <person name="Jenkins J."/>
            <person name="Shu S."/>
            <person name="Flowers D."/>
            <person name="Luo F."/>
            <person name="Wang Y."/>
            <person name="Xia P."/>
            <person name="Barry K."/>
            <person name="Daum C."/>
            <person name="Lipzen A."/>
            <person name="Yoshinaga Y."/>
            <person name="Schmutz J."/>
            <person name="Saski C."/>
            <person name="Vermerris W."/>
            <person name="Kresovich S."/>
        </authorList>
    </citation>
    <scope>NUCLEOTIDE SEQUENCE</scope>
</reference>